<dbReference type="InterPro" id="IPR002018">
    <property type="entry name" value="CarbesteraseB"/>
</dbReference>
<name>A0A428U9F4_9HYPO</name>
<gene>
    <name evidence="5" type="ORF">CDV31_007057</name>
</gene>
<dbReference type="InterPro" id="IPR029058">
    <property type="entry name" value="AB_hydrolase_fold"/>
</dbReference>
<dbReference type="AlphaFoldDB" id="A0A428U9F4"/>
<organism evidence="5 6">
    <name type="scientific">Fusarium ambrosium</name>
    <dbReference type="NCBI Taxonomy" id="131363"/>
    <lineage>
        <taxon>Eukaryota</taxon>
        <taxon>Fungi</taxon>
        <taxon>Dikarya</taxon>
        <taxon>Ascomycota</taxon>
        <taxon>Pezizomycotina</taxon>
        <taxon>Sordariomycetes</taxon>
        <taxon>Hypocreomycetidae</taxon>
        <taxon>Hypocreales</taxon>
        <taxon>Nectriaceae</taxon>
        <taxon>Fusarium</taxon>
        <taxon>Fusarium solani species complex</taxon>
    </lineage>
</organism>
<dbReference type="EMBL" id="NIZV01000083">
    <property type="protein sequence ID" value="RSM10929.1"/>
    <property type="molecule type" value="Genomic_DNA"/>
</dbReference>
<feature type="domain" description="Carboxylesterase type B" evidence="4">
    <location>
        <begin position="8"/>
        <end position="242"/>
    </location>
</feature>
<dbReference type="InterPro" id="IPR019826">
    <property type="entry name" value="Carboxylesterase_B_AS"/>
</dbReference>
<evidence type="ECO:0000313" key="5">
    <source>
        <dbReference type="EMBL" id="RSM10929.1"/>
    </source>
</evidence>
<accession>A0A428U9F4</accession>
<dbReference type="PANTHER" id="PTHR11559">
    <property type="entry name" value="CARBOXYLESTERASE"/>
    <property type="match status" value="1"/>
</dbReference>
<keyword evidence="6" id="KW-1185">Reference proteome</keyword>
<evidence type="ECO:0000313" key="6">
    <source>
        <dbReference type="Proteomes" id="UP000288429"/>
    </source>
</evidence>
<comment type="similarity">
    <text evidence="1 3">Belongs to the type-B carboxylesterase/lipase family.</text>
</comment>
<dbReference type="GO" id="GO:0016787">
    <property type="term" value="F:hydrolase activity"/>
    <property type="evidence" value="ECO:0007669"/>
    <property type="project" value="UniProtKB-KW"/>
</dbReference>
<evidence type="ECO:0000256" key="2">
    <source>
        <dbReference type="ARBA" id="ARBA00022801"/>
    </source>
</evidence>
<evidence type="ECO:0000256" key="1">
    <source>
        <dbReference type="ARBA" id="ARBA00005964"/>
    </source>
</evidence>
<evidence type="ECO:0000259" key="4">
    <source>
        <dbReference type="Pfam" id="PF00135"/>
    </source>
</evidence>
<evidence type="ECO:0000256" key="3">
    <source>
        <dbReference type="RuleBase" id="RU361235"/>
    </source>
</evidence>
<dbReference type="Pfam" id="PF00135">
    <property type="entry name" value="COesterase"/>
    <property type="match status" value="1"/>
</dbReference>
<dbReference type="SUPFAM" id="SSF53474">
    <property type="entry name" value="alpha/beta-Hydrolases"/>
    <property type="match status" value="1"/>
</dbReference>
<dbReference type="EC" id="3.1.1.-" evidence="3"/>
<protein>
    <recommendedName>
        <fullName evidence="3">Carboxylic ester hydrolase</fullName>
        <ecNumber evidence="3">3.1.1.-</ecNumber>
    </recommendedName>
</protein>
<proteinExistence type="inferred from homology"/>
<dbReference type="PROSITE" id="PS00122">
    <property type="entry name" value="CARBOXYLESTERASE_B_1"/>
    <property type="match status" value="1"/>
</dbReference>
<dbReference type="Proteomes" id="UP000288429">
    <property type="component" value="Unassembled WGS sequence"/>
</dbReference>
<comment type="caution">
    <text evidence="5">The sequence shown here is derived from an EMBL/GenBank/DDBJ whole genome shotgun (WGS) entry which is preliminary data.</text>
</comment>
<keyword evidence="2 3" id="KW-0378">Hydrolase</keyword>
<dbReference type="Gene3D" id="3.40.50.1820">
    <property type="entry name" value="alpha/beta hydrolase"/>
    <property type="match status" value="2"/>
</dbReference>
<dbReference type="InterPro" id="IPR050309">
    <property type="entry name" value="Type-B_Carboxylest/Lipase"/>
</dbReference>
<reference evidence="5 6" key="1">
    <citation type="submission" date="2017-06" db="EMBL/GenBank/DDBJ databases">
        <title>Cmopartive genomic analysis of Ambrosia Fusariam Clade fungi.</title>
        <authorList>
            <person name="Stajich J.E."/>
            <person name="Carrillo J."/>
            <person name="Kijimoto T."/>
            <person name="Eskalen A."/>
            <person name="O'Donnell K."/>
            <person name="Kasson M."/>
        </authorList>
    </citation>
    <scope>NUCLEOTIDE SEQUENCE [LARGE SCALE GENOMIC DNA]</scope>
    <source>
        <strain evidence="5 6">NRRL 20438</strain>
    </source>
</reference>
<sequence length="419" mass="45737">MMEYPSEGHLTATKHGPPVIMPHGAVDMEMQLIQQGIPKFDVPPMSDLDGLNLNITLPKDCNEASQLPVLVFVHGGSFTFGSSSYPHYDQSRIVELSIEMGKPIIAVNFNYRLGIPGFLTSQELSDAGFRPNRGLRDQRVALRWIQKYIPGFGGDPDQITLVGQSAGAASVDFHLQSEEALFGQAILFGGSSILLKPLEPEAAESVYNSTIQALALDEQSPKDRIESLMSIPAKLMLSKAANGMIAASIFNILNLSARQQGITTSFRAHLIKALGQTAASKVLDHYNIRDNTPDEESLLIITQAITDVGYYALSVKLAESFPGDAVLGHFNEPNPWDGVHVGRANHILDVAYLWGNYDEKYGPENRRVARSLAEDVLSFVNGGNSLPVFAGEKKVMGFEVNNDYPGLWFKIESHTGSPP</sequence>